<accession>A0ACA9QK61</accession>
<feature type="non-terminal residue" evidence="1">
    <location>
        <position position="1"/>
    </location>
</feature>
<comment type="caution">
    <text evidence="1">The sequence shown here is derived from an EMBL/GenBank/DDBJ whole genome shotgun (WGS) entry which is preliminary data.</text>
</comment>
<proteinExistence type="predicted"/>
<evidence type="ECO:0000313" key="2">
    <source>
        <dbReference type="Proteomes" id="UP000789525"/>
    </source>
</evidence>
<protein>
    <submittedName>
        <fullName evidence="1">14688_t:CDS:1</fullName>
    </submittedName>
</protein>
<evidence type="ECO:0000313" key="1">
    <source>
        <dbReference type="EMBL" id="CAG8755498.1"/>
    </source>
</evidence>
<name>A0ACA9QK61_9GLOM</name>
<feature type="non-terminal residue" evidence="1">
    <location>
        <position position="310"/>
    </location>
</feature>
<gene>
    <name evidence="1" type="ORF">ACOLOM_LOCUS12936</name>
</gene>
<keyword evidence="2" id="KW-1185">Reference proteome</keyword>
<sequence length="310" mass="35064">GANISFSLNVGFFAQRFFSNDGLSSKEGLPSVIIITDGVVKSNLALMFDDDDIIMKLCKDGIRCDVIQVGSRKGFDPGVSFGLPSDNEMLQFVATATSGVFLHSDDCPDIPGVDSGTSDEWRSYNFYQENMLLIETTFSKKNQSKYSNSQMDNANTYSFPWDPRSQPPSIKPLTLNFRDYSLFLVDVQQLILARMRHGFSVDSILLLPGRDVNINSERITVTMSRLWSPNISIQYKIKAIWAGEANGLSRLKQVKAEIGILSDTVFAMNLLNFQISRQNRDPNHPLYWRFVALYNFLESIRETDELLKKH</sequence>
<reference evidence="1" key="1">
    <citation type="submission" date="2021-06" db="EMBL/GenBank/DDBJ databases">
        <authorList>
            <person name="Kallberg Y."/>
            <person name="Tangrot J."/>
            <person name="Rosling A."/>
        </authorList>
    </citation>
    <scope>NUCLEOTIDE SEQUENCE</scope>
    <source>
        <strain evidence="1">CL356</strain>
    </source>
</reference>
<dbReference type="EMBL" id="CAJVPT010055604">
    <property type="protein sequence ID" value="CAG8755498.1"/>
    <property type="molecule type" value="Genomic_DNA"/>
</dbReference>
<dbReference type="Proteomes" id="UP000789525">
    <property type="component" value="Unassembled WGS sequence"/>
</dbReference>
<organism evidence="1 2">
    <name type="scientific">Acaulospora colombiana</name>
    <dbReference type="NCBI Taxonomy" id="27376"/>
    <lineage>
        <taxon>Eukaryota</taxon>
        <taxon>Fungi</taxon>
        <taxon>Fungi incertae sedis</taxon>
        <taxon>Mucoromycota</taxon>
        <taxon>Glomeromycotina</taxon>
        <taxon>Glomeromycetes</taxon>
        <taxon>Diversisporales</taxon>
        <taxon>Acaulosporaceae</taxon>
        <taxon>Acaulospora</taxon>
    </lineage>
</organism>